<dbReference type="PROSITE" id="PS50887">
    <property type="entry name" value="GGDEF"/>
    <property type="match status" value="1"/>
</dbReference>
<dbReference type="CDD" id="cd01949">
    <property type="entry name" value="GGDEF"/>
    <property type="match status" value="1"/>
</dbReference>
<sequence length="661" mass="73884">MMVNLPRRYLQSVLWSSFSLLLILLMVPATASTLTSPAASSSAATGTIDKPVSLSPHLTPITDPFAATANNTPSDFSWYQLDLVLSPDFSTDWFLVFSRIPHLTLDVYLPENGNYQVKRMGLDGLSAANPDARTIRLPLTSGQSHRLLFKVSQQSVQTLNPELWPASLYSLSEYRYHALAASLQTILLVILTAALAVMVVKRTLLYLPLSLHLSAMSLLMVALNGRLFRVIPHSFDPAQLISILTVLTMLSALTCYLNLFRTTRPTPRSTMILSGAILVACGLTFGFIFATGNTIPSLPLVLLLCLQSISLSVLHYLLQPDRKGQPFTINLIKSSDKKRRVFSQHFRDNLADLNLSDNTTELSAPILAIIDATLDQAPAVLLTLENNEWQLSSLSPRVKRQVEKELEYFVTPLTKLLTQGSDDQIHFQDKHSNSIWGFHLNDDGERQLFLLLFPGKYQKETISRQQALDLCSYIKTILKANQQTRFWQLQASLDPLTGLLNRNHFFHEAEKQVEACKQQQTPCCLLFIDVDDFKRINDKLGHPAGDKVLVDIAHLIRDSLRHQDLIARYGGEEFVILLPVTSAWQGAQIAERIRKRVEQYNASPTPATLSLGLATLSSELSSLNQLINEADNAMYTAKKRGKNRLEPGPSCSDIRLSWQEP</sequence>
<feature type="transmembrane region" description="Helical" evidence="5">
    <location>
        <begin position="176"/>
        <end position="197"/>
    </location>
</feature>
<comment type="cofactor">
    <cofactor evidence="1">
        <name>Mg(2+)</name>
        <dbReference type="ChEBI" id="CHEBI:18420"/>
    </cofactor>
</comment>
<dbReference type="RefSeq" id="WP_051789394.1">
    <property type="nucleotide sequence ID" value="NZ_CP013251.1"/>
</dbReference>
<dbReference type="InterPro" id="IPR043128">
    <property type="entry name" value="Rev_trsase/Diguanyl_cyclase"/>
</dbReference>
<dbReference type="GO" id="GO:0052621">
    <property type="term" value="F:diguanylate cyclase activity"/>
    <property type="evidence" value="ECO:0007669"/>
    <property type="project" value="UniProtKB-EC"/>
</dbReference>
<evidence type="ECO:0000313" key="8">
    <source>
        <dbReference type="EMBL" id="AMO56133.1"/>
    </source>
</evidence>
<dbReference type="Gene3D" id="3.30.70.270">
    <property type="match status" value="1"/>
</dbReference>
<name>A0A142BBK7_9GAMM</name>
<keyword evidence="5" id="KW-0472">Membrane</keyword>
<dbReference type="InterPro" id="IPR050469">
    <property type="entry name" value="Diguanylate_Cyclase"/>
</dbReference>
<feature type="transmembrane region" description="Helical" evidence="5">
    <location>
        <begin position="271"/>
        <end position="292"/>
    </location>
</feature>
<dbReference type="InterPro" id="IPR011622">
    <property type="entry name" value="7TMR_DISM_rcpt_extracell_dom2"/>
</dbReference>
<evidence type="ECO:0000256" key="3">
    <source>
        <dbReference type="ARBA" id="ARBA00034247"/>
    </source>
</evidence>
<feature type="transmembrane region" description="Helical" evidence="5">
    <location>
        <begin position="204"/>
        <end position="228"/>
    </location>
</feature>
<evidence type="ECO:0000256" key="2">
    <source>
        <dbReference type="ARBA" id="ARBA00012528"/>
    </source>
</evidence>
<evidence type="ECO:0000259" key="7">
    <source>
        <dbReference type="PROSITE" id="PS50887"/>
    </source>
</evidence>
<dbReference type="InterPro" id="IPR029787">
    <property type="entry name" value="Nucleotide_cyclase"/>
</dbReference>
<evidence type="ECO:0000256" key="4">
    <source>
        <dbReference type="SAM" id="MobiDB-lite"/>
    </source>
</evidence>
<feature type="chain" id="PRO_5007492619" description="diguanylate cyclase" evidence="6">
    <location>
        <begin position="32"/>
        <end position="661"/>
    </location>
</feature>
<dbReference type="PANTHER" id="PTHR45138:SF9">
    <property type="entry name" value="DIGUANYLATE CYCLASE DGCM-RELATED"/>
    <property type="match status" value="1"/>
</dbReference>
<dbReference type="FunFam" id="3.30.70.270:FF:000001">
    <property type="entry name" value="Diguanylate cyclase domain protein"/>
    <property type="match status" value="1"/>
</dbReference>
<keyword evidence="6" id="KW-0732">Signal</keyword>
<dbReference type="SMART" id="SM00267">
    <property type="entry name" value="GGDEF"/>
    <property type="match status" value="1"/>
</dbReference>
<dbReference type="AlphaFoldDB" id="A0A142BBK7"/>
<dbReference type="InterPro" id="IPR000160">
    <property type="entry name" value="GGDEF_dom"/>
</dbReference>
<protein>
    <recommendedName>
        <fullName evidence="2">diguanylate cyclase</fullName>
        <ecNumber evidence="2">2.7.7.65</ecNumber>
    </recommendedName>
</protein>
<feature type="region of interest" description="Disordered" evidence="4">
    <location>
        <begin position="641"/>
        <end position="661"/>
    </location>
</feature>
<dbReference type="NCBIfam" id="TIGR00254">
    <property type="entry name" value="GGDEF"/>
    <property type="match status" value="1"/>
</dbReference>
<dbReference type="KEGG" id="emp:EZMO1_2011"/>
<gene>
    <name evidence="8" type="ORF">EZMO1_2011</name>
</gene>
<feature type="domain" description="GGDEF" evidence="7">
    <location>
        <begin position="521"/>
        <end position="650"/>
    </location>
</feature>
<dbReference type="SUPFAM" id="SSF55073">
    <property type="entry name" value="Nucleotide cyclase"/>
    <property type="match status" value="1"/>
</dbReference>
<evidence type="ECO:0000256" key="5">
    <source>
        <dbReference type="SAM" id="Phobius"/>
    </source>
</evidence>
<feature type="signal peptide" evidence="6">
    <location>
        <begin position="1"/>
        <end position="31"/>
    </location>
</feature>
<organism evidence="8 9">
    <name type="scientific">Endozoicomonas montiporae CL-33</name>
    <dbReference type="NCBI Taxonomy" id="570277"/>
    <lineage>
        <taxon>Bacteria</taxon>
        <taxon>Pseudomonadati</taxon>
        <taxon>Pseudomonadota</taxon>
        <taxon>Gammaproteobacteria</taxon>
        <taxon>Oceanospirillales</taxon>
        <taxon>Endozoicomonadaceae</taxon>
        <taxon>Endozoicomonas</taxon>
    </lineage>
</organism>
<evidence type="ECO:0000313" key="9">
    <source>
        <dbReference type="Proteomes" id="UP000071065"/>
    </source>
</evidence>
<keyword evidence="5" id="KW-0812">Transmembrane</keyword>
<dbReference type="PANTHER" id="PTHR45138">
    <property type="entry name" value="REGULATORY COMPONENTS OF SENSORY TRANSDUCTION SYSTEM"/>
    <property type="match status" value="1"/>
</dbReference>
<dbReference type="Pfam" id="PF07696">
    <property type="entry name" value="7TMR-DISMED2"/>
    <property type="match status" value="1"/>
</dbReference>
<evidence type="ECO:0000256" key="1">
    <source>
        <dbReference type="ARBA" id="ARBA00001946"/>
    </source>
</evidence>
<keyword evidence="5" id="KW-1133">Transmembrane helix</keyword>
<feature type="transmembrane region" description="Helical" evidence="5">
    <location>
        <begin position="240"/>
        <end position="259"/>
    </location>
</feature>
<dbReference type="STRING" id="570277.EZMO1_2011"/>
<dbReference type="Pfam" id="PF00990">
    <property type="entry name" value="GGDEF"/>
    <property type="match status" value="1"/>
</dbReference>
<dbReference type="EMBL" id="CP013251">
    <property type="protein sequence ID" value="AMO56133.1"/>
    <property type="molecule type" value="Genomic_DNA"/>
</dbReference>
<comment type="catalytic activity">
    <reaction evidence="3">
        <text>2 GTP = 3',3'-c-di-GMP + 2 diphosphate</text>
        <dbReference type="Rhea" id="RHEA:24898"/>
        <dbReference type="ChEBI" id="CHEBI:33019"/>
        <dbReference type="ChEBI" id="CHEBI:37565"/>
        <dbReference type="ChEBI" id="CHEBI:58805"/>
        <dbReference type="EC" id="2.7.7.65"/>
    </reaction>
</comment>
<accession>A0A142BBK7</accession>
<dbReference type="EC" id="2.7.7.65" evidence="2"/>
<dbReference type="OrthoDB" id="5296913at2"/>
<dbReference type="Proteomes" id="UP000071065">
    <property type="component" value="Chromosome"/>
</dbReference>
<evidence type="ECO:0000256" key="6">
    <source>
        <dbReference type="SAM" id="SignalP"/>
    </source>
</evidence>
<reference evidence="8 9" key="1">
    <citation type="journal article" date="2016" name="Front. Microbiol.">
        <title>Genomic Insight into the Host-Endosymbiont Relationship of Endozoicomonas montiporae CL-33(T) with its Coral Host.</title>
        <authorList>
            <person name="Ding J.-Y."/>
            <person name="Shiu J.-H."/>
            <person name="Chen W.-M."/>
            <person name="Chiang Y.-R."/>
            <person name="Tang S.-L."/>
        </authorList>
    </citation>
    <scope>NUCLEOTIDE SEQUENCE [LARGE SCALE GENOMIC DNA]</scope>
    <source>
        <strain evidence="8 9">CL-33</strain>
    </source>
</reference>
<proteinExistence type="predicted"/>
<dbReference type="PATRIC" id="fig|570277.3.peg.2156"/>